<dbReference type="InterPro" id="IPR036641">
    <property type="entry name" value="HPT_dom_sf"/>
</dbReference>
<evidence type="ECO:0000256" key="3">
    <source>
        <dbReference type="SAM" id="MobiDB-lite"/>
    </source>
</evidence>
<dbReference type="GO" id="GO:0000160">
    <property type="term" value="P:phosphorelay signal transduction system"/>
    <property type="evidence" value="ECO:0007669"/>
    <property type="project" value="UniProtKB-KW"/>
</dbReference>
<dbReference type="SUPFAM" id="SSF47226">
    <property type="entry name" value="Histidine-containing phosphotransfer domain, HPT domain"/>
    <property type="match status" value="1"/>
</dbReference>
<dbReference type="GO" id="GO:0004672">
    <property type="term" value="F:protein kinase activity"/>
    <property type="evidence" value="ECO:0007669"/>
    <property type="project" value="UniProtKB-ARBA"/>
</dbReference>
<evidence type="ECO:0000313" key="6">
    <source>
        <dbReference type="Proteomes" id="UP000263993"/>
    </source>
</evidence>
<feature type="modified residue" description="Phosphohistidine" evidence="2">
    <location>
        <position position="139"/>
    </location>
</feature>
<dbReference type="OrthoDB" id="8454588at2"/>
<dbReference type="EMBL" id="QRGO01000001">
    <property type="protein sequence ID" value="RDV05155.1"/>
    <property type="molecule type" value="Genomic_DNA"/>
</dbReference>
<dbReference type="Gene3D" id="1.20.120.160">
    <property type="entry name" value="HPT domain"/>
    <property type="match status" value="1"/>
</dbReference>
<dbReference type="InterPro" id="IPR008207">
    <property type="entry name" value="Sig_transdc_His_kin_Hpt_dom"/>
</dbReference>
<dbReference type="PROSITE" id="PS50894">
    <property type="entry name" value="HPT"/>
    <property type="match status" value="1"/>
</dbReference>
<evidence type="ECO:0000256" key="1">
    <source>
        <dbReference type="ARBA" id="ARBA00023012"/>
    </source>
</evidence>
<feature type="region of interest" description="Disordered" evidence="3">
    <location>
        <begin position="23"/>
        <end position="43"/>
    </location>
</feature>
<evidence type="ECO:0000313" key="5">
    <source>
        <dbReference type="EMBL" id="RDV05155.1"/>
    </source>
</evidence>
<feature type="domain" description="HPt" evidence="4">
    <location>
        <begin position="100"/>
        <end position="192"/>
    </location>
</feature>
<comment type="caution">
    <text evidence="5">The sequence shown here is derived from an EMBL/GenBank/DDBJ whole genome shotgun (WGS) entry which is preliminary data.</text>
</comment>
<keyword evidence="2" id="KW-0597">Phosphoprotein</keyword>
<dbReference type="Pfam" id="PF01627">
    <property type="entry name" value="Hpt"/>
    <property type="match status" value="1"/>
</dbReference>
<evidence type="ECO:0000256" key="2">
    <source>
        <dbReference type="PROSITE-ProRule" id="PRU00110"/>
    </source>
</evidence>
<keyword evidence="6" id="KW-1185">Reference proteome</keyword>
<dbReference type="AlphaFoldDB" id="A0A371BC17"/>
<gene>
    <name evidence="5" type="ORF">DXH78_11620</name>
</gene>
<protein>
    <submittedName>
        <fullName evidence="5">Hpt domain-containing protein</fullName>
    </submittedName>
</protein>
<name>A0A371BC17_9BRAD</name>
<evidence type="ECO:0000259" key="4">
    <source>
        <dbReference type="PROSITE" id="PS50894"/>
    </source>
</evidence>
<sequence>MRDGQEFSRCSRPPPAEEVTALLRRPHGKAGPGSFHGYAGLNHGPEVPPRLCPDRCRNLPDLGRPPGTLGAETDGGGTAMESAAQVDDTVVLDRQHLARMTLGNRSLEHEVLELFDRQAELLLGRMRKSDSDGVYAMAHALKGSAAGIGAAEVARAAELTERATKGSAEECSAAIDRLAGAVDKARAVITELLRQR</sequence>
<reference evidence="6" key="1">
    <citation type="submission" date="2018-08" db="EMBL/GenBank/DDBJ databases">
        <authorList>
            <person name="Kim S.-J."/>
            <person name="Jung G.-Y."/>
        </authorList>
    </citation>
    <scope>NUCLEOTIDE SEQUENCE [LARGE SCALE GENOMIC DNA]</scope>
    <source>
        <strain evidence="6">GY_H</strain>
    </source>
</reference>
<proteinExistence type="predicted"/>
<organism evidence="5 6">
    <name type="scientific">Undibacter mobilis</name>
    <dbReference type="NCBI Taxonomy" id="2292256"/>
    <lineage>
        <taxon>Bacteria</taxon>
        <taxon>Pseudomonadati</taxon>
        <taxon>Pseudomonadota</taxon>
        <taxon>Alphaproteobacteria</taxon>
        <taxon>Hyphomicrobiales</taxon>
        <taxon>Nitrobacteraceae</taxon>
        <taxon>Undibacter</taxon>
    </lineage>
</organism>
<keyword evidence="1" id="KW-0902">Two-component regulatory system</keyword>
<accession>A0A371BC17</accession>
<dbReference type="Proteomes" id="UP000263993">
    <property type="component" value="Unassembled WGS sequence"/>
</dbReference>